<evidence type="ECO:0000313" key="3">
    <source>
        <dbReference type="EMBL" id="SDK29519.1"/>
    </source>
</evidence>
<evidence type="ECO:0000256" key="1">
    <source>
        <dbReference type="SAM" id="MobiDB-lite"/>
    </source>
</evidence>
<evidence type="ECO:0000259" key="2">
    <source>
        <dbReference type="Pfam" id="PF04149"/>
    </source>
</evidence>
<evidence type="ECO:0000313" key="4">
    <source>
        <dbReference type="Proteomes" id="UP000199682"/>
    </source>
</evidence>
<accession>A0A1G9AQ66</accession>
<dbReference type="Proteomes" id="UP000199682">
    <property type="component" value="Unassembled WGS sequence"/>
</dbReference>
<dbReference type="Pfam" id="PF04149">
    <property type="entry name" value="DUF397"/>
    <property type="match status" value="1"/>
</dbReference>
<reference evidence="4" key="1">
    <citation type="submission" date="2016-10" db="EMBL/GenBank/DDBJ databases">
        <authorList>
            <person name="Varghese N."/>
            <person name="Submissions S."/>
        </authorList>
    </citation>
    <scope>NUCLEOTIDE SEQUENCE [LARGE SCALE GENOMIC DNA]</scope>
    <source>
        <strain evidence="4">DSM 44796</strain>
    </source>
</reference>
<sequence>MIPETAKGTSWRKAKRSNDGGGQCVEVGLGVGMRDSKAPATEVPLCPAAWSAFLQAVKIGQLG</sequence>
<dbReference type="EMBL" id="FNET01000005">
    <property type="protein sequence ID" value="SDK29519.1"/>
    <property type="molecule type" value="Genomic_DNA"/>
</dbReference>
<protein>
    <recommendedName>
        <fullName evidence="2">DUF397 domain-containing protein</fullName>
    </recommendedName>
</protein>
<feature type="domain" description="DUF397" evidence="2">
    <location>
        <begin position="10"/>
        <end position="58"/>
    </location>
</feature>
<dbReference type="AlphaFoldDB" id="A0A1G9AQ66"/>
<proteinExistence type="predicted"/>
<dbReference type="InterPro" id="IPR007278">
    <property type="entry name" value="DUF397"/>
</dbReference>
<dbReference type="RefSeq" id="WP_090006142.1">
    <property type="nucleotide sequence ID" value="NZ_FNET01000005.1"/>
</dbReference>
<name>A0A1G9AQ66_9PSEU</name>
<feature type="region of interest" description="Disordered" evidence="1">
    <location>
        <begin position="1"/>
        <end position="22"/>
    </location>
</feature>
<gene>
    <name evidence="3" type="ORF">SAMN04488074_10588</name>
</gene>
<organism evidence="3 4">
    <name type="scientific">Lentzea albidocapillata subsp. violacea</name>
    <dbReference type="NCBI Taxonomy" id="128104"/>
    <lineage>
        <taxon>Bacteria</taxon>
        <taxon>Bacillati</taxon>
        <taxon>Actinomycetota</taxon>
        <taxon>Actinomycetes</taxon>
        <taxon>Pseudonocardiales</taxon>
        <taxon>Pseudonocardiaceae</taxon>
        <taxon>Lentzea</taxon>
    </lineage>
</organism>